<evidence type="ECO:0000259" key="1">
    <source>
        <dbReference type="PROSITE" id="PS50053"/>
    </source>
</evidence>
<evidence type="ECO:0000313" key="3">
    <source>
        <dbReference type="Proteomes" id="UP001159405"/>
    </source>
</evidence>
<gene>
    <name evidence="2" type="ORF">PLOB_00035513</name>
</gene>
<dbReference type="InterPro" id="IPR011989">
    <property type="entry name" value="ARM-like"/>
</dbReference>
<dbReference type="Pfam" id="PF00240">
    <property type="entry name" value="ubiquitin"/>
    <property type="match status" value="1"/>
</dbReference>
<dbReference type="Gene3D" id="3.10.20.90">
    <property type="entry name" value="Phosphatidylinositol 3-kinase Catalytic Subunit, Chain A, domain 1"/>
    <property type="match status" value="1"/>
</dbReference>
<dbReference type="InterPro" id="IPR000626">
    <property type="entry name" value="Ubiquitin-like_dom"/>
</dbReference>
<dbReference type="EMBL" id="CALNXK010000005">
    <property type="protein sequence ID" value="CAH3036853.1"/>
    <property type="molecule type" value="Genomic_DNA"/>
</dbReference>
<dbReference type="InterPro" id="IPR029071">
    <property type="entry name" value="Ubiquitin-like_domsf"/>
</dbReference>
<dbReference type="SUPFAM" id="SSF54236">
    <property type="entry name" value="Ubiquitin-like"/>
    <property type="match status" value="1"/>
</dbReference>
<dbReference type="SUPFAM" id="SSF48371">
    <property type="entry name" value="ARM repeat"/>
    <property type="match status" value="1"/>
</dbReference>
<protein>
    <recommendedName>
        <fullName evidence="1">Ubiquitin-like domain-containing protein</fullName>
    </recommendedName>
</protein>
<feature type="domain" description="Ubiquitin-like" evidence="1">
    <location>
        <begin position="29"/>
        <end position="77"/>
    </location>
</feature>
<dbReference type="Proteomes" id="UP001159405">
    <property type="component" value="Unassembled WGS sequence"/>
</dbReference>
<comment type="caution">
    <text evidence="2">The sequence shown here is derived from an EMBL/GenBank/DDBJ whole genome shotgun (WGS) entry which is preliminary data.</text>
</comment>
<evidence type="ECO:0000313" key="2">
    <source>
        <dbReference type="EMBL" id="CAH3036853.1"/>
    </source>
</evidence>
<dbReference type="InterPro" id="IPR016024">
    <property type="entry name" value="ARM-type_fold"/>
</dbReference>
<accession>A0ABN8MY71</accession>
<dbReference type="PROSITE" id="PS50053">
    <property type="entry name" value="UBIQUITIN_2"/>
    <property type="match status" value="1"/>
</dbReference>
<sequence>MNLNVQFTCLGSGKTEIIKITINDLDNMSVKELKKILEVEIQVPACDQAIFFQGRSLSDNSFPLKKLYLRQGDTVLVECTAQGYLSEMKDLLEEVTSFADSITCRDQSDLLTVCSKKDMSDYVSYDNICRVLEHLSFSYFIPWKDTQSIVHRHYFVQEGAFDSFMEVLKFASRRYRLEEKPNSRKHFGKSRDKESEALSGLLKELNNEQMTLQMHCLSLLWNFSETLHDRRLVLQKGGLQLVIKALLLDPTEYCVPLTTDEYYEVASINETAVGCLVQYAEFPDCQEIVSSSPDTVGKLMFMVGSQFQFHQKTGPIIETYNKYPAQIAANTLFCCACSLKTPKILVENDMHKRMINLMRFMPHDELAFSYYCTLFLARIRASALVQLDPHEGKSVDDIIASFLATKKPTDISRWEENHNYVWISMIPFVSLGFSGLQIQKEKDSSGVSYALNSGNECANDNSCSEEHDPSFGMACLDKFDGPSMVSTNQNSILKKNAMESADIERYKNSCNINVPEKRQETMLGSTQTQKLGLFTLQHMLYSKGNRQLIENEHLLSFLDCLCWHVNPADGGLLNAELRKYWPPKPPSLSVICKSSLSFIYGFETALKM</sequence>
<proteinExistence type="predicted"/>
<dbReference type="CDD" id="cd17039">
    <property type="entry name" value="Ubl_ubiquitin_like"/>
    <property type="match status" value="1"/>
</dbReference>
<dbReference type="Gene3D" id="1.25.10.10">
    <property type="entry name" value="Leucine-rich Repeat Variant"/>
    <property type="match status" value="1"/>
</dbReference>
<name>A0ABN8MY71_9CNID</name>
<organism evidence="2 3">
    <name type="scientific">Porites lobata</name>
    <dbReference type="NCBI Taxonomy" id="104759"/>
    <lineage>
        <taxon>Eukaryota</taxon>
        <taxon>Metazoa</taxon>
        <taxon>Cnidaria</taxon>
        <taxon>Anthozoa</taxon>
        <taxon>Hexacorallia</taxon>
        <taxon>Scleractinia</taxon>
        <taxon>Fungiina</taxon>
        <taxon>Poritidae</taxon>
        <taxon>Porites</taxon>
    </lineage>
</organism>
<keyword evidence="3" id="KW-1185">Reference proteome</keyword>
<reference evidence="2 3" key="1">
    <citation type="submission" date="2022-05" db="EMBL/GenBank/DDBJ databases">
        <authorList>
            <consortium name="Genoscope - CEA"/>
            <person name="William W."/>
        </authorList>
    </citation>
    <scope>NUCLEOTIDE SEQUENCE [LARGE SCALE GENOMIC DNA]</scope>
</reference>